<dbReference type="RefSeq" id="WP_267646064.1">
    <property type="nucleotide sequence ID" value="NZ_JANHGR010000001.1"/>
</dbReference>
<comment type="caution">
    <text evidence="2">The sequence shown here is derived from an EMBL/GenBank/DDBJ whole genome shotgun (WGS) entry which is preliminary data.</text>
</comment>
<gene>
    <name evidence="2" type="ORF">ACFSAU_04645</name>
</gene>
<keyword evidence="1" id="KW-0472">Membrane</keyword>
<reference evidence="2 3" key="1">
    <citation type="journal article" date="2019" name="Int. J. Syst. Evol. Microbiol.">
        <title>The Global Catalogue of Microorganisms (GCM) 10K type strain sequencing project: providing services to taxonomists for standard genome sequencing and annotation.</title>
        <authorList>
            <consortium name="The Broad Institute Genomics Platform"/>
            <consortium name="The Broad Institute Genome Sequencing Center for Infectious Disease"/>
            <person name="Wu L."/>
            <person name="Ma J."/>
        </authorList>
    </citation>
    <scope>NUCLEOTIDE SEQUENCE [LARGE SCALE GENOMIC DNA]</scope>
    <source>
        <strain evidence="2 3">CGMCC 1.12859</strain>
    </source>
</reference>
<dbReference type="AlphaFoldDB" id="A0ABD6BRI5"/>
<keyword evidence="1" id="KW-1133">Transmembrane helix</keyword>
<sequence>MRASVLEGPDPPRMIRGRRVVLTIVATVVAISAGVGATVPLLLPEIRGPQLVSVLALPPTPLGYALYGGLTTGALLGVGLVAVEAASRAE</sequence>
<evidence type="ECO:0000313" key="3">
    <source>
        <dbReference type="Proteomes" id="UP001597139"/>
    </source>
</evidence>
<keyword evidence="3" id="KW-1185">Reference proteome</keyword>
<feature type="transmembrane region" description="Helical" evidence="1">
    <location>
        <begin position="20"/>
        <end position="43"/>
    </location>
</feature>
<dbReference type="InterPro" id="IPR055942">
    <property type="entry name" value="DUF7520"/>
</dbReference>
<proteinExistence type="predicted"/>
<dbReference type="EMBL" id="JBHUCZ010000001">
    <property type="protein sequence ID" value="MFD1566773.1"/>
    <property type="molecule type" value="Genomic_DNA"/>
</dbReference>
<evidence type="ECO:0000256" key="1">
    <source>
        <dbReference type="SAM" id="Phobius"/>
    </source>
</evidence>
<evidence type="ECO:0000313" key="2">
    <source>
        <dbReference type="EMBL" id="MFD1566773.1"/>
    </source>
</evidence>
<protein>
    <recommendedName>
        <fullName evidence="4">Cox cluster protein</fullName>
    </recommendedName>
</protein>
<accession>A0ABD6BRI5</accession>
<keyword evidence="1" id="KW-0812">Transmembrane</keyword>
<organism evidence="2 3">
    <name type="scientific">Halolamina litorea</name>
    <dbReference type="NCBI Taxonomy" id="1515593"/>
    <lineage>
        <taxon>Archaea</taxon>
        <taxon>Methanobacteriati</taxon>
        <taxon>Methanobacteriota</taxon>
        <taxon>Stenosarchaea group</taxon>
        <taxon>Halobacteria</taxon>
        <taxon>Halobacteriales</taxon>
        <taxon>Haloferacaceae</taxon>
    </lineage>
</organism>
<dbReference type="Proteomes" id="UP001597139">
    <property type="component" value="Unassembled WGS sequence"/>
</dbReference>
<dbReference type="Pfam" id="PF24364">
    <property type="entry name" value="DUF7520"/>
    <property type="match status" value="1"/>
</dbReference>
<name>A0ABD6BRI5_9EURY</name>
<feature type="transmembrane region" description="Helical" evidence="1">
    <location>
        <begin position="63"/>
        <end position="83"/>
    </location>
</feature>
<evidence type="ECO:0008006" key="4">
    <source>
        <dbReference type="Google" id="ProtNLM"/>
    </source>
</evidence>